<dbReference type="GeneID" id="85324239"/>
<accession>A0AA40BHI7</accession>
<dbReference type="Proteomes" id="UP001172101">
    <property type="component" value="Unassembled WGS sequence"/>
</dbReference>
<sequence length="99" mass="11449">MSLFWVLVCMACHVIHVLYEYPQSVSRTCKEKEKENKTYRIWDGYLPLVSLLSPLATYLHYIPQPKTKTKGSEKRSTYNTRDSLVVTHPTTSLAIRSLS</sequence>
<comment type="caution">
    <text evidence="2">The sequence shown here is derived from an EMBL/GenBank/DDBJ whole genome shotgun (WGS) entry which is preliminary data.</text>
</comment>
<feature type="signal peptide" evidence="1">
    <location>
        <begin position="1"/>
        <end position="19"/>
    </location>
</feature>
<feature type="chain" id="PRO_5041318740" description="Secreted protein" evidence="1">
    <location>
        <begin position="20"/>
        <end position="99"/>
    </location>
</feature>
<organism evidence="2 3">
    <name type="scientific">Lasiosphaeria miniovina</name>
    <dbReference type="NCBI Taxonomy" id="1954250"/>
    <lineage>
        <taxon>Eukaryota</taxon>
        <taxon>Fungi</taxon>
        <taxon>Dikarya</taxon>
        <taxon>Ascomycota</taxon>
        <taxon>Pezizomycotina</taxon>
        <taxon>Sordariomycetes</taxon>
        <taxon>Sordariomycetidae</taxon>
        <taxon>Sordariales</taxon>
        <taxon>Lasiosphaeriaceae</taxon>
        <taxon>Lasiosphaeria</taxon>
    </lineage>
</organism>
<evidence type="ECO:0000256" key="1">
    <source>
        <dbReference type="SAM" id="SignalP"/>
    </source>
</evidence>
<proteinExistence type="predicted"/>
<evidence type="ECO:0000313" key="2">
    <source>
        <dbReference type="EMBL" id="KAK0734364.1"/>
    </source>
</evidence>
<name>A0AA40BHI7_9PEZI</name>
<reference evidence="2" key="1">
    <citation type="submission" date="2023-06" db="EMBL/GenBank/DDBJ databases">
        <title>Genome-scale phylogeny and comparative genomics of the fungal order Sordariales.</title>
        <authorList>
            <consortium name="Lawrence Berkeley National Laboratory"/>
            <person name="Hensen N."/>
            <person name="Bonometti L."/>
            <person name="Westerberg I."/>
            <person name="Brannstrom I.O."/>
            <person name="Guillou S."/>
            <person name="Cros-Aarteil S."/>
            <person name="Calhoun S."/>
            <person name="Haridas S."/>
            <person name="Kuo A."/>
            <person name="Mondo S."/>
            <person name="Pangilinan J."/>
            <person name="Riley R."/>
            <person name="LaButti K."/>
            <person name="Andreopoulos B."/>
            <person name="Lipzen A."/>
            <person name="Chen C."/>
            <person name="Yanf M."/>
            <person name="Daum C."/>
            <person name="Ng V."/>
            <person name="Clum A."/>
            <person name="Steindorff A."/>
            <person name="Ohm R."/>
            <person name="Martin F."/>
            <person name="Silar P."/>
            <person name="Natvig D."/>
            <person name="Lalanne C."/>
            <person name="Gautier V."/>
            <person name="Ament-velasquez S.L."/>
            <person name="Kruys A."/>
            <person name="Hutchinson M.I."/>
            <person name="Powell A.J."/>
            <person name="Barry K."/>
            <person name="Miller A.N."/>
            <person name="Grigoriev I.V."/>
            <person name="Debuchy R."/>
            <person name="Gladieux P."/>
            <person name="Thoren M.H."/>
            <person name="Johannesson H."/>
        </authorList>
    </citation>
    <scope>NUCLEOTIDE SEQUENCE</scope>
    <source>
        <strain evidence="2">SMH2392-1A</strain>
    </source>
</reference>
<keyword evidence="1" id="KW-0732">Signal</keyword>
<evidence type="ECO:0000313" key="3">
    <source>
        <dbReference type="Proteomes" id="UP001172101"/>
    </source>
</evidence>
<dbReference type="RefSeq" id="XP_060303241.1">
    <property type="nucleotide sequence ID" value="XM_060440969.1"/>
</dbReference>
<evidence type="ECO:0008006" key="4">
    <source>
        <dbReference type="Google" id="ProtNLM"/>
    </source>
</evidence>
<keyword evidence="3" id="KW-1185">Reference proteome</keyword>
<feature type="non-terminal residue" evidence="2">
    <location>
        <position position="99"/>
    </location>
</feature>
<gene>
    <name evidence="2" type="ORF">B0T26DRAFT_688237</name>
</gene>
<dbReference type="EMBL" id="JAUIRO010000001">
    <property type="protein sequence ID" value="KAK0734364.1"/>
    <property type="molecule type" value="Genomic_DNA"/>
</dbReference>
<dbReference type="AlphaFoldDB" id="A0AA40BHI7"/>
<protein>
    <recommendedName>
        <fullName evidence="4">Secreted protein</fullName>
    </recommendedName>
</protein>